<dbReference type="Gene3D" id="1.10.287.560">
    <property type="entry name" value="Histidine kinase CheA-like, homodimeric domain"/>
    <property type="match status" value="1"/>
</dbReference>
<dbReference type="InterPro" id="IPR004105">
    <property type="entry name" value="CheA-like_dim"/>
</dbReference>
<dbReference type="SMART" id="SM00073">
    <property type="entry name" value="HPT"/>
    <property type="match status" value="2"/>
</dbReference>
<evidence type="ECO:0000256" key="9">
    <source>
        <dbReference type="ARBA" id="ARBA00022840"/>
    </source>
</evidence>
<dbReference type="CDD" id="cd16916">
    <property type="entry name" value="HATPase_CheA-like"/>
    <property type="match status" value="1"/>
</dbReference>
<comment type="caution">
    <text evidence="16">The sequence shown here is derived from an EMBL/GenBank/DDBJ whole genome shotgun (WGS) entry which is preliminary data.</text>
</comment>
<feature type="domain" description="CheW-like" evidence="14">
    <location>
        <begin position="573"/>
        <end position="707"/>
    </location>
</feature>
<dbReference type="PANTHER" id="PTHR43395">
    <property type="entry name" value="SENSOR HISTIDINE KINASE CHEA"/>
    <property type="match status" value="1"/>
</dbReference>
<dbReference type="GO" id="GO:0000155">
    <property type="term" value="F:phosphorelay sensor kinase activity"/>
    <property type="evidence" value="ECO:0007669"/>
    <property type="project" value="InterPro"/>
</dbReference>
<dbReference type="Pfam" id="PF02518">
    <property type="entry name" value="HATPase_c"/>
    <property type="match status" value="1"/>
</dbReference>
<keyword evidence="4" id="KW-0145">Chemotaxis</keyword>
<dbReference type="SMART" id="SM00387">
    <property type="entry name" value="HATPase_c"/>
    <property type="match status" value="1"/>
</dbReference>
<name>A0A7V5HMZ3_UNCW3</name>
<evidence type="ECO:0000259" key="15">
    <source>
        <dbReference type="PROSITE" id="PS50894"/>
    </source>
</evidence>
<keyword evidence="6" id="KW-0808">Transferase</keyword>
<dbReference type="InterPro" id="IPR005467">
    <property type="entry name" value="His_kinase_dom"/>
</dbReference>
<gene>
    <name evidence="16" type="ORF">ENL43_02270</name>
</gene>
<evidence type="ECO:0000259" key="14">
    <source>
        <dbReference type="PROSITE" id="PS50851"/>
    </source>
</evidence>
<evidence type="ECO:0000256" key="4">
    <source>
        <dbReference type="ARBA" id="ARBA00022500"/>
    </source>
</evidence>
<comment type="catalytic activity">
    <reaction evidence="1">
        <text>ATP + protein L-histidine = ADP + protein N-phospho-L-histidine.</text>
        <dbReference type="EC" id="2.7.13.3"/>
    </reaction>
</comment>
<dbReference type="Proteomes" id="UP000886050">
    <property type="component" value="Unassembled WGS sequence"/>
</dbReference>
<proteinExistence type="predicted"/>
<dbReference type="PROSITE" id="PS50851">
    <property type="entry name" value="CHEW"/>
    <property type="match status" value="1"/>
</dbReference>
<keyword evidence="9" id="KW-0067">ATP-binding</keyword>
<dbReference type="InterPro" id="IPR036890">
    <property type="entry name" value="HATPase_C_sf"/>
</dbReference>
<feature type="modified residue" description="Phosphohistidine" evidence="12">
    <location>
        <position position="195"/>
    </location>
</feature>
<feature type="domain" description="HPt" evidence="15">
    <location>
        <begin position="148"/>
        <end position="252"/>
    </location>
</feature>
<feature type="modified residue" description="Phosphohistidine" evidence="12">
    <location>
        <position position="50"/>
    </location>
</feature>
<protein>
    <recommendedName>
        <fullName evidence="3">Chemotaxis protein CheA</fullName>
        <ecNumber evidence="2">2.7.13.3</ecNumber>
    </recommendedName>
</protein>
<dbReference type="PANTHER" id="PTHR43395:SF10">
    <property type="entry name" value="CHEMOTAXIS PROTEIN CHEA"/>
    <property type="match status" value="1"/>
</dbReference>
<sequence>MNEFLNDPAILGEFINESNEHLESLEPKLLQLEKEPNNLELLNDIFRCFHTIKGASSFLGLTQIINLSHKSENLLDSLRRGKLKATSEIIDLLFKGTDFLKALFEDLSSGDKKRMERVTSDSLREVEEFISKIEEKVKKPKKKAPSTSATSTEEEKETFLDAAQQHLRTMESCLAKVRQEGWNSELVNTLFRVIHSLKNSADYMGFDRIKNLAREEEGLLEKIKKKKISPSEELTSLFISSYNVFTKLIDNVKAEREEDIDISSLLNKIKQAAQGKELEPQASLSTTEVRSELSRSLEKEKVEKGPRSHEKTLTEKTIRVEEAKLDLLMNLVSELIINRGAFFNISQKLNTEYKIPEVSAELKASAQMLRRISTDLQLLATDLHMRPIKNLFNKFPRLVRNLSQERGKKIALKISGEETKLDKMVIEEIGDPLIHLIRNAVDHGIETPEERIKKGKDPVGTINLSASQEGDSVVIKIEDDGRGMDFELIRQTAVEKGIIDEDRAKLLSERESLDLIFLPGFSTAKKVTDISGRGVGMDVVKSNIKKLKGEIDIETQIDIGTTFTIKLPLTLAIINALLIEECEQMFALPMDSIIEILEISSGQIKRILRKQSIVLRGNILGIVKLSDLLGIHGKERKDGQARIVVIQGNGKRIGLIVDELYKQEEIVIKPLEGCVDNIQGIAGATILGDGRVILILDTQELIQLSEE</sequence>
<evidence type="ECO:0000256" key="5">
    <source>
        <dbReference type="ARBA" id="ARBA00022553"/>
    </source>
</evidence>
<dbReference type="InterPro" id="IPR037006">
    <property type="entry name" value="CheA-like_homodim_sf"/>
</dbReference>
<evidence type="ECO:0000256" key="2">
    <source>
        <dbReference type="ARBA" id="ARBA00012438"/>
    </source>
</evidence>
<dbReference type="EC" id="2.7.13.3" evidence="2"/>
<keyword evidence="7" id="KW-0547">Nucleotide-binding</keyword>
<accession>A0A7V5HMZ3</accession>
<feature type="domain" description="Histidine kinase" evidence="13">
    <location>
        <begin position="362"/>
        <end position="571"/>
    </location>
</feature>
<organism evidence="16">
    <name type="scientific">candidate division WOR-3 bacterium</name>
    <dbReference type="NCBI Taxonomy" id="2052148"/>
    <lineage>
        <taxon>Bacteria</taxon>
        <taxon>Bacteria division WOR-3</taxon>
    </lineage>
</organism>
<evidence type="ECO:0000256" key="12">
    <source>
        <dbReference type="PROSITE-ProRule" id="PRU00110"/>
    </source>
</evidence>
<dbReference type="SUPFAM" id="SSF50341">
    <property type="entry name" value="CheW-like"/>
    <property type="match status" value="1"/>
</dbReference>
<dbReference type="GO" id="GO:0006935">
    <property type="term" value="P:chemotaxis"/>
    <property type="evidence" value="ECO:0007669"/>
    <property type="project" value="UniProtKB-KW"/>
</dbReference>
<evidence type="ECO:0000313" key="16">
    <source>
        <dbReference type="EMBL" id="HHF53172.1"/>
    </source>
</evidence>
<evidence type="ECO:0000256" key="11">
    <source>
        <dbReference type="ARBA" id="ARBA00035100"/>
    </source>
</evidence>
<dbReference type="CDD" id="cd00731">
    <property type="entry name" value="CheA_reg"/>
    <property type="match status" value="1"/>
</dbReference>
<dbReference type="SMART" id="SM01231">
    <property type="entry name" value="H-kinase_dim"/>
    <property type="match status" value="1"/>
</dbReference>
<evidence type="ECO:0000256" key="10">
    <source>
        <dbReference type="ARBA" id="ARBA00023012"/>
    </source>
</evidence>
<dbReference type="CDD" id="cd00088">
    <property type="entry name" value="HPT"/>
    <property type="match status" value="2"/>
</dbReference>
<dbReference type="Gene3D" id="1.20.120.160">
    <property type="entry name" value="HPT domain"/>
    <property type="match status" value="2"/>
</dbReference>
<dbReference type="InterPro" id="IPR004358">
    <property type="entry name" value="Sig_transdc_His_kin-like_C"/>
</dbReference>
<dbReference type="GO" id="GO:0005524">
    <property type="term" value="F:ATP binding"/>
    <property type="evidence" value="ECO:0007669"/>
    <property type="project" value="UniProtKB-KW"/>
</dbReference>
<dbReference type="PROSITE" id="PS50109">
    <property type="entry name" value="HIS_KIN"/>
    <property type="match status" value="1"/>
</dbReference>
<dbReference type="Pfam" id="PF02895">
    <property type="entry name" value="H-kinase_dim"/>
    <property type="match status" value="1"/>
</dbReference>
<comment type="function">
    <text evidence="11">Involved in the transmission of sensory signals from the chemoreceptors to the flagellar motors. CheA is autophosphorylated; it can transfer its phosphate group to either CheB or CheY.</text>
</comment>
<dbReference type="InterPro" id="IPR003594">
    <property type="entry name" value="HATPase_dom"/>
</dbReference>
<keyword evidence="10" id="KW-0902">Two-component regulatory system</keyword>
<dbReference type="EMBL" id="DRTX01000120">
    <property type="protein sequence ID" value="HHF53172.1"/>
    <property type="molecule type" value="Genomic_DNA"/>
</dbReference>
<dbReference type="InterPro" id="IPR036061">
    <property type="entry name" value="CheW-like_dom_sf"/>
</dbReference>
<dbReference type="InterPro" id="IPR008207">
    <property type="entry name" value="Sig_transdc_His_kin_Hpt_dom"/>
</dbReference>
<dbReference type="InterPro" id="IPR051315">
    <property type="entry name" value="Bact_Chemotaxis_CheA"/>
</dbReference>
<dbReference type="Gene3D" id="3.30.565.10">
    <property type="entry name" value="Histidine kinase-like ATPase, C-terminal domain"/>
    <property type="match status" value="1"/>
</dbReference>
<evidence type="ECO:0000256" key="8">
    <source>
        <dbReference type="ARBA" id="ARBA00022777"/>
    </source>
</evidence>
<evidence type="ECO:0000256" key="6">
    <source>
        <dbReference type="ARBA" id="ARBA00022679"/>
    </source>
</evidence>
<evidence type="ECO:0000259" key="13">
    <source>
        <dbReference type="PROSITE" id="PS50109"/>
    </source>
</evidence>
<reference evidence="16" key="1">
    <citation type="journal article" date="2020" name="mSystems">
        <title>Genome- and Community-Level Interaction Insights into Carbon Utilization and Element Cycling Functions of Hydrothermarchaeota in Hydrothermal Sediment.</title>
        <authorList>
            <person name="Zhou Z."/>
            <person name="Liu Y."/>
            <person name="Xu W."/>
            <person name="Pan J."/>
            <person name="Luo Z.H."/>
            <person name="Li M."/>
        </authorList>
    </citation>
    <scope>NUCLEOTIDE SEQUENCE [LARGE SCALE GENOMIC DNA]</scope>
    <source>
        <strain evidence="16">HyVt-96</strain>
    </source>
</reference>
<dbReference type="GO" id="GO:0005737">
    <property type="term" value="C:cytoplasm"/>
    <property type="evidence" value="ECO:0007669"/>
    <property type="project" value="InterPro"/>
</dbReference>
<keyword evidence="5 12" id="KW-0597">Phosphoprotein</keyword>
<dbReference type="InterPro" id="IPR002545">
    <property type="entry name" value="CheW-lke_dom"/>
</dbReference>
<dbReference type="FunFam" id="3.30.565.10:FF:000016">
    <property type="entry name" value="Chemotaxis protein CheA, putative"/>
    <property type="match status" value="1"/>
</dbReference>
<feature type="domain" description="HPt" evidence="15">
    <location>
        <begin position="3"/>
        <end position="107"/>
    </location>
</feature>
<dbReference type="Pfam" id="PF01627">
    <property type="entry name" value="Hpt"/>
    <property type="match status" value="2"/>
</dbReference>
<dbReference type="AlphaFoldDB" id="A0A7V5HMZ3"/>
<dbReference type="InterPro" id="IPR036641">
    <property type="entry name" value="HPT_dom_sf"/>
</dbReference>
<keyword evidence="8" id="KW-0418">Kinase</keyword>
<dbReference type="SUPFAM" id="SSF47226">
    <property type="entry name" value="Histidine-containing phosphotransfer domain, HPT domain"/>
    <property type="match status" value="2"/>
</dbReference>
<evidence type="ECO:0000256" key="3">
    <source>
        <dbReference type="ARBA" id="ARBA00021495"/>
    </source>
</evidence>
<evidence type="ECO:0000256" key="7">
    <source>
        <dbReference type="ARBA" id="ARBA00022741"/>
    </source>
</evidence>
<dbReference type="Pfam" id="PF01584">
    <property type="entry name" value="CheW"/>
    <property type="match status" value="1"/>
</dbReference>
<dbReference type="PRINTS" id="PR00344">
    <property type="entry name" value="BCTRLSENSOR"/>
</dbReference>
<dbReference type="Gene3D" id="2.30.30.40">
    <property type="entry name" value="SH3 Domains"/>
    <property type="match status" value="1"/>
</dbReference>
<dbReference type="SUPFAM" id="SSF47384">
    <property type="entry name" value="Homodimeric domain of signal transducing histidine kinase"/>
    <property type="match status" value="1"/>
</dbReference>
<dbReference type="InterPro" id="IPR036097">
    <property type="entry name" value="HisK_dim/P_sf"/>
</dbReference>
<dbReference type="PROSITE" id="PS50894">
    <property type="entry name" value="HPT"/>
    <property type="match status" value="2"/>
</dbReference>
<dbReference type="SUPFAM" id="SSF55874">
    <property type="entry name" value="ATPase domain of HSP90 chaperone/DNA topoisomerase II/histidine kinase"/>
    <property type="match status" value="1"/>
</dbReference>
<evidence type="ECO:0000256" key="1">
    <source>
        <dbReference type="ARBA" id="ARBA00000085"/>
    </source>
</evidence>
<dbReference type="SMART" id="SM00260">
    <property type="entry name" value="CheW"/>
    <property type="match status" value="1"/>
</dbReference>